<evidence type="ECO:0000256" key="7">
    <source>
        <dbReference type="ARBA" id="ARBA00022842"/>
    </source>
</evidence>
<dbReference type="InterPro" id="IPR043519">
    <property type="entry name" value="NT_sf"/>
</dbReference>
<keyword evidence="3" id="KW-0819">tRNA processing</keyword>
<dbReference type="Gene3D" id="1.10.3090.10">
    <property type="entry name" value="cca-adding enzyme, domain 2"/>
    <property type="match status" value="1"/>
</dbReference>
<reference evidence="11 12" key="1">
    <citation type="submission" date="2021-01" db="EMBL/GenBank/DDBJ databases">
        <title>Biogeographic distribution of Paracoccus.</title>
        <authorList>
            <person name="Hollensteiner J."/>
            <person name="Leineberger J."/>
            <person name="Brinkhoff T."/>
            <person name="Daniel R."/>
        </authorList>
    </citation>
    <scope>NUCLEOTIDE SEQUENCE [LARGE SCALE GENOMIC DNA]</scope>
    <source>
        <strain evidence="11 12">LMG25392</strain>
    </source>
</reference>
<dbReference type="Proteomes" id="UP001218412">
    <property type="component" value="Chromosome"/>
</dbReference>
<accession>A0ABY7SZY4</accession>
<evidence type="ECO:0000259" key="9">
    <source>
        <dbReference type="Pfam" id="PF01743"/>
    </source>
</evidence>
<organism evidence="11 12">
    <name type="scientific">Paracoccus stylophorae</name>
    <dbReference type="NCBI Taxonomy" id="659350"/>
    <lineage>
        <taxon>Bacteria</taxon>
        <taxon>Pseudomonadati</taxon>
        <taxon>Pseudomonadota</taxon>
        <taxon>Alphaproteobacteria</taxon>
        <taxon>Rhodobacterales</taxon>
        <taxon>Paracoccaceae</taxon>
        <taxon>Paracoccus</taxon>
    </lineage>
</organism>
<keyword evidence="8" id="KW-0694">RNA-binding</keyword>
<dbReference type="InterPro" id="IPR002646">
    <property type="entry name" value="PolA_pol_head_dom"/>
</dbReference>
<dbReference type="Pfam" id="PF12627">
    <property type="entry name" value="PolyA_pol_RNAbd"/>
    <property type="match status" value="1"/>
</dbReference>
<evidence type="ECO:0000256" key="8">
    <source>
        <dbReference type="RuleBase" id="RU003953"/>
    </source>
</evidence>
<dbReference type="PANTHER" id="PTHR46173">
    <property type="entry name" value="CCA TRNA NUCLEOTIDYLTRANSFERASE 1, MITOCHONDRIAL"/>
    <property type="match status" value="1"/>
</dbReference>
<keyword evidence="7" id="KW-0460">Magnesium</keyword>
<comment type="similarity">
    <text evidence="8">Belongs to the tRNA nucleotidyltransferase/poly(A) polymerase family.</text>
</comment>
<keyword evidence="5" id="KW-0479">Metal-binding</keyword>
<evidence type="ECO:0000256" key="5">
    <source>
        <dbReference type="ARBA" id="ARBA00022723"/>
    </source>
</evidence>
<keyword evidence="12" id="KW-1185">Reference proteome</keyword>
<keyword evidence="6" id="KW-0547">Nucleotide-binding</keyword>
<dbReference type="InterPro" id="IPR032828">
    <property type="entry name" value="PolyA_RNA-bd"/>
</dbReference>
<keyword evidence="4" id="KW-0548">Nucleotidyltransferase</keyword>
<evidence type="ECO:0000256" key="4">
    <source>
        <dbReference type="ARBA" id="ARBA00022695"/>
    </source>
</evidence>
<protein>
    <submittedName>
        <fullName evidence="11">CCA tRNA nucleotidyltransferase</fullName>
    </submittedName>
</protein>
<dbReference type="SUPFAM" id="SSF81891">
    <property type="entry name" value="Poly A polymerase C-terminal region-like"/>
    <property type="match status" value="1"/>
</dbReference>
<feature type="domain" description="tRNA nucleotidyltransferase/poly(A) polymerase RNA and SrmB- binding" evidence="10">
    <location>
        <begin position="177"/>
        <end position="233"/>
    </location>
</feature>
<keyword evidence="2 8" id="KW-0808">Transferase</keyword>
<dbReference type="CDD" id="cd05398">
    <property type="entry name" value="NT_ClassII-CCAase"/>
    <property type="match status" value="1"/>
</dbReference>
<feature type="domain" description="Poly A polymerase head" evidence="9">
    <location>
        <begin position="25"/>
        <end position="146"/>
    </location>
</feature>
<dbReference type="EMBL" id="CP067134">
    <property type="protein sequence ID" value="WCR12635.1"/>
    <property type="molecule type" value="Genomic_DNA"/>
</dbReference>
<proteinExistence type="inferred from homology"/>
<evidence type="ECO:0000259" key="10">
    <source>
        <dbReference type="Pfam" id="PF12627"/>
    </source>
</evidence>
<dbReference type="PANTHER" id="PTHR46173:SF1">
    <property type="entry name" value="CCA TRNA NUCLEOTIDYLTRANSFERASE 1, MITOCHONDRIAL"/>
    <property type="match status" value="1"/>
</dbReference>
<dbReference type="Pfam" id="PF01743">
    <property type="entry name" value="PolyA_pol"/>
    <property type="match status" value="1"/>
</dbReference>
<dbReference type="Gene3D" id="3.30.460.10">
    <property type="entry name" value="Beta Polymerase, domain 2"/>
    <property type="match status" value="1"/>
</dbReference>
<evidence type="ECO:0000256" key="6">
    <source>
        <dbReference type="ARBA" id="ARBA00022741"/>
    </source>
</evidence>
<evidence type="ECO:0000256" key="2">
    <source>
        <dbReference type="ARBA" id="ARBA00022679"/>
    </source>
</evidence>
<dbReference type="SUPFAM" id="SSF81301">
    <property type="entry name" value="Nucleotidyltransferase"/>
    <property type="match status" value="1"/>
</dbReference>
<evidence type="ECO:0000313" key="12">
    <source>
        <dbReference type="Proteomes" id="UP001218412"/>
    </source>
</evidence>
<sequence length="383" mass="40753">MAPVLADPALSAVLDAIEAGDRRGFLVGGAVRNALIGRAVDDVDIATDARPRDVMRLARDAGLKPVPTGIDHGTITVVADGRGFEVTTFRRDVDTDGRRAVVAFSDDLAEDARRRDFTMNALYADRAGRVIDPVGGLPDLMDGRLRFVGDPQARIREDYLRILRFFRFLAWYGRKADPRAVAACAALKDGLARIAPERIGAEMRKLLAAPDPSDAVRLMADTGVLAQILPGAQADTLPALIAAEGGRPPAWPRRLACLRAPDAAQALRLSREEARVQDALAGALSAGWSLNEAGYRLGRDLATDHALIRTASGHDLPEGWADRLAHAAQARLPIAAKDLIPDLQGHQIGRGLKAAEAMWIAGDFAVPAPALIDAALLAGKAAP</sequence>
<name>A0ABY7SZY4_9RHOB</name>
<evidence type="ECO:0000256" key="3">
    <source>
        <dbReference type="ARBA" id="ARBA00022694"/>
    </source>
</evidence>
<evidence type="ECO:0000313" key="11">
    <source>
        <dbReference type="EMBL" id="WCR12635.1"/>
    </source>
</evidence>
<gene>
    <name evidence="11" type="ORF">JHW45_14680</name>
</gene>
<evidence type="ECO:0000256" key="1">
    <source>
        <dbReference type="ARBA" id="ARBA00001946"/>
    </source>
</evidence>
<dbReference type="InterPro" id="IPR050264">
    <property type="entry name" value="Bact_CCA-adding_enz_type3_sf"/>
</dbReference>
<comment type="cofactor">
    <cofactor evidence="1">
        <name>Mg(2+)</name>
        <dbReference type="ChEBI" id="CHEBI:18420"/>
    </cofactor>
</comment>